<keyword evidence="1" id="KW-0812">Transmembrane</keyword>
<dbReference type="EMBL" id="BTRK01000002">
    <property type="protein sequence ID" value="GMR38697.1"/>
    <property type="molecule type" value="Genomic_DNA"/>
</dbReference>
<comment type="caution">
    <text evidence="2">The sequence shown here is derived from an EMBL/GenBank/DDBJ whole genome shotgun (WGS) entry which is preliminary data.</text>
</comment>
<feature type="transmembrane region" description="Helical" evidence="1">
    <location>
        <begin position="71"/>
        <end position="93"/>
    </location>
</feature>
<keyword evidence="1" id="KW-0472">Membrane</keyword>
<keyword evidence="3" id="KW-1185">Reference proteome</keyword>
<name>A0AAN4ZIJ7_9BILA</name>
<gene>
    <name evidence="2" type="ORF">PMAYCL1PPCAC_08892</name>
</gene>
<evidence type="ECO:0000256" key="1">
    <source>
        <dbReference type="SAM" id="Phobius"/>
    </source>
</evidence>
<sequence>IEQRKLYFADSAILTVAKPRLKEGPISLPVMMLIQILLQDVSSRALSFFFYLNDNDDRQFYDVIRPLCMDHAVYCINYSHSALMFVIELFVFVSMLT</sequence>
<keyword evidence="1" id="KW-1133">Transmembrane helix</keyword>
<evidence type="ECO:0000313" key="3">
    <source>
        <dbReference type="Proteomes" id="UP001328107"/>
    </source>
</evidence>
<evidence type="ECO:0000313" key="2">
    <source>
        <dbReference type="EMBL" id="GMR38697.1"/>
    </source>
</evidence>
<dbReference type="AlphaFoldDB" id="A0AAN4ZIJ7"/>
<reference evidence="3" key="1">
    <citation type="submission" date="2022-10" db="EMBL/GenBank/DDBJ databases">
        <title>Genome assembly of Pristionchus species.</title>
        <authorList>
            <person name="Yoshida K."/>
            <person name="Sommer R.J."/>
        </authorList>
    </citation>
    <scope>NUCLEOTIDE SEQUENCE [LARGE SCALE GENOMIC DNA]</scope>
    <source>
        <strain evidence="3">RS5460</strain>
    </source>
</reference>
<feature type="non-terminal residue" evidence="2">
    <location>
        <position position="1"/>
    </location>
</feature>
<dbReference type="Proteomes" id="UP001328107">
    <property type="component" value="Unassembled WGS sequence"/>
</dbReference>
<organism evidence="2 3">
    <name type="scientific">Pristionchus mayeri</name>
    <dbReference type="NCBI Taxonomy" id="1317129"/>
    <lineage>
        <taxon>Eukaryota</taxon>
        <taxon>Metazoa</taxon>
        <taxon>Ecdysozoa</taxon>
        <taxon>Nematoda</taxon>
        <taxon>Chromadorea</taxon>
        <taxon>Rhabditida</taxon>
        <taxon>Rhabditina</taxon>
        <taxon>Diplogasteromorpha</taxon>
        <taxon>Diplogasteroidea</taxon>
        <taxon>Neodiplogasteridae</taxon>
        <taxon>Pristionchus</taxon>
    </lineage>
</organism>
<proteinExistence type="predicted"/>
<protein>
    <submittedName>
        <fullName evidence="2">Uncharacterized protein</fullName>
    </submittedName>
</protein>
<accession>A0AAN4ZIJ7</accession>